<name>A0A0A9BWP9_ARUDO</name>
<organism evidence="1">
    <name type="scientific">Arundo donax</name>
    <name type="common">Giant reed</name>
    <name type="synonym">Donax arundinaceus</name>
    <dbReference type="NCBI Taxonomy" id="35708"/>
    <lineage>
        <taxon>Eukaryota</taxon>
        <taxon>Viridiplantae</taxon>
        <taxon>Streptophyta</taxon>
        <taxon>Embryophyta</taxon>
        <taxon>Tracheophyta</taxon>
        <taxon>Spermatophyta</taxon>
        <taxon>Magnoliopsida</taxon>
        <taxon>Liliopsida</taxon>
        <taxon>Poales</taxon>
        <taxon>Poaceae</taxon>
        <taxon>PACMAD clade</taxon>
        <taxon>Arundinoideae</taxon>
        <taxon>Arundineae</taxon>
        <taxon>Arundo</taxon>
    </lineage>
</organism>
<protein>
    <submittedName>
        <fullName evidence="1">Uncharacterized protein</fullName>
    </submittedName>
</protein>
<sequence>MRPRYRTAPKKMFILALTSINHDRFGVETAN</sequence>
<reference evidence="1" key="1">
    <citation type="submission" date="2014-09" db="EMBL/GenBank/DDBJ databases">
        <authorList>
            <person name="Magalhaes I.L.F."/>
            <person name="Oliveira U."/>
            <person name="Santos F.R."/>
            <person name="Vidigal T.H.D.A."/>
            <person name="Brescovit A.D."/>
            <person name="Santos A.J."/>
        </authorList>
    </citation>
    <scope>NUCLEOTIDE SEQUENCE</scope>
    <source>
        <tissue evidence="1">Shoot tissue taken approximately 20 cm above the soil surface</tissue>
    </source>
</reference>
<reference evidence="1" key="2">
    <citation type="journal article" date="2015" name="Data Brief">
        <title>Shoot transcriptome of the giant reed, Arundo donax.</title>
        <authorList>
            <person name="Barrero R.A."/>
            <person name="Guerrero F.D."/>
            <person name="Moolhuijzen P."/>
            <person name="Goolsby J.A."/>
            <person name="Tidwell J."/>
            <person name="Bellgard S.E."/>
            <person name="Bellgard M.I."/>
        </authorList>
    </citation>
    <scope>NUCLEOTIDE SEQUENCE</scope>
    <source>
        <tissue evidence="1">Shoot tissue taken approximately 20 cm above the soil surface</tissue>
    </source>
</reference>
<dbReference type="AlphaFoldDB" id="A0A0A9BWP9"/>
<accession>A0A0A9BWP9</accession>
<dbReference type="EMBL" id="GBRH01231287">
    <property type="protein sequence ID" value="JAD66608.1"/>
    <property type="molecule type" value="Transcribed_RNA"/>
</dbReference>
<evidence type="ECO:0000313" key="1">
    <source>
        <dbReference type="EMBL" id="JAD66608.1"/>
    </source>
</evidence>
<proteinExistence type="predicted"/>